<organism evidence="2 3">
    <name type="scientific">Kingdonia uniflora</name>
    <dbReference type="NCBI Taxonomy" id="39325"/>
    <lineage>
        <taxon>Eukaryota</taxon>
        <taxon>Viridiplantae</taxon>
        <taxon>Streptophyta</taxon>
        <taxon>Embryophyta</taxon>
        <taxon>Tracheophyta</taxon>
        <taxon>Spermatophyta</taxon>
        <taxon>Magnoliopsida</taxon>
        <taxon>Ranunculales</taxon>
        <taxon>Circaeasteraceae</taxon>
        <taxon>Kingdonia</taxon>
    </lineage>
</organism>
<accession>A0A7J7LA98</accession>
<comment type="caution">
    <text evidence="2">The sequence shown here is derived from an EMBL/GenBank/DDBJ whole genome shotgun (WGS) entry which is preliminary data.</text>
</comment>
<proteinExistence type="predicted"/>
<name>A0A7J7LA98_9MAGN</name>
<dbReference type="PANTHER" id="PTHR42896:SF3">
    <property type="entry name" value="PROTEIN, PUTATIVE, EXPRESSED-RELATED"/>
    <property type="match status" value="1"/>
</dbReference>
<sequence>MIMIMIMIMELHTTGCITSLDVILSFEKIVATLRAGVEYAGVLVQNCVLIAGSRPGVLGAECLGLPCVFLRSSLTSRAECRSAKAILDDFGEPDLTVSKLRRWWP</sequence>
<reference evidence="2 3" key="1">
    <citation type="journal article" date="2020" name="IScience">
        <title>Genome Sequencing of the Endangered Kingdonia uniflora (Circaeasteraceae, Ranunculales) Reveals Potential Mechanisms of Evolutionary Specialization.</title>
        <authorList>
            <person name="Sun Y."/>
            <person name="Deng T."/>
            <person name="Zhang A."/>
            <person name="Moore M.J."/>
            <person name="Landis J.B."/>
            <person name="Lin N."/>
            <person name="Zhang H."/>
            <person name="Zhang X."/>
            <person name="Huang J."/>
            <person name="Zhang X."/>
            <person name="Sun H."/>
            <person name="Wang H."/>
        </authorList>
    </citation>
    <scope>NUCLEOTIDE SEQUENCE [LARGE SCALE GENOMIC DNA]</scope>
    <source>
        <strain evidence="2">TB1705</strain>
        <tissue evidence="2">Leaf</tissue>
    </source>
</reference>
<evidence type="ECO:0000313" key="2">
    <source>
        <dbReference type="EMBL" id="KAF6139533.1"/>
    </source>
</evidence>
<keyword evidence="1" id="KW-0732">Signal</keyword>
<dbReference type="EMBL" id="JACGCM010002464">
    <property type="protein sequence ID" value="KAF6139533.1"/>
    <property type="molecule type" value="Genomic_DNA"/>
</dbReference>
<keyword evidence="3" id="KW-1185">Reference proteome</keyword>
<dbReference type="Proteomes" id="UP000541444">
    <property type="component" value="Unassembled WGS sequence"/>
</dbReference>
<dbReference type="PANTHER" id="PTHR42896">
    <property type="entry name" value="XYLULOSE-1,5-BISPHOSPHATE (XUBP) PHOSPHATASE"/>
    <property type="match status" value="1"/>
</dbReference>
<gene>
    <name evidence="2" type="ORF">GIB67_015490</name>
</gene>
<dbReference type="AlphaFoldDB" id="A0A7J7LA98"/>
<dbReference type="InterPro" id="IPR023214">
    <property type="entry name" value="HAD_sf"/>
</dbReference>
<protein>
    <submittedName>
        <fullName evidence="2">Uncharacterized protein</fullName>
    </submittedName>
</protein>
<feature type="chain" id="PRO_5029608533" evidence="1">
    <location>
        <begin position="20"/>
        <end position="105"/>
    </location>
</feature>
<evidence type="ECO:0000256" key="1">
    <source>
        <dbReference type="SAM" id="SignalP"/>
    </source>
</evidence>
<dbReference type="OrthoDB" id="545219at2759"/>
<dbReference type="InterPro" id="IPR044999">
    <property type="entry name" value="CbbY-like"/>
</dbReference>
<evidence type="ECO:0000313" key="3">
    <source>
        <dbReference type="Proteomes" id="UP000541444"/>
    </source>
</evidence>
<dbReference type="Gene3D" id="3.40.50.1000">
    <property type="entry name" value="HAD superfamily/HAD-like"/>
    <property type="match status" value="1"/>
</dbReference>
<dbReference type="GO" id="GO:0016787">
    <property type="term" value="F:hydrolase activity"/>
    <property type="evidence" value="ECO:0007669"/>
    <property type="project" value="InterPro"/>
</dbReference>
<feature type="signal peptide" evidence="1">
    <location>
        <begin position="1"/>
        <end position="19"/>
    </location>
</feature>